<accession>A0A9P5SDH9</accession>
<dbReference type="EMBL" id="JAAAUY010001420">
    <property type="protein sequence ID" value="KAF9322897.1"/>
    <property type="molecule type" value="Genomic_DNA"/>
</dbReference>
<evidence type="ECO:0000313" key="3">
    <source>
        <dbReference type="Proteomes" id="UP000696485"/>
    </source>
</evidence>
<sequence length="125" mass="13177">MLATTPMTAEAGCTYECAGISAKILVCGNVLRNGITDELPPIGIDSSVDNCLCTQDNVRLLRNCQACKDLNNAINKTNKFISDCKTLNQNRNLVNSSGASRFGFLASNFVYVALAVASVGLAAAL</sequence>
<name>A0A9P5SDH9_9FUNG</name>
<evidence type="ECO:0000256" key="1">
    <source>
        <dbReference type="SAM" id="Phobius"/>
    </source>
</evidence>
<keyword evidence="1" id="KW-0472">Membrane</keyword>
<keyword evidence="1" id="KW-0812">Transmembrane</keyword>
<proteinExistence type="predicted"/>
<dbReference type="AlphaFoldDB" id="A0A9P5SDH9"/>
<keyword evidence="3" id="KW-1185">Reference proteome</keyword>
<organism evidence="2 3">
    <name type="scientific">Podila minutissima</name>
    <dbReference type="NCBI Taxonomy" id="64525"/>
    <lineage>
        <taxon>Eukaryota</taxon>
        <taxon>Fungi</taxon>
        <taxon>Fungi incertae sedis</taxon>
        <taxon>Mucoromycota</taxon>
        <taxon>Mortierellomycotina</taxon>
        <taxon>Mortierellomycetes</taxon>
        <taxon>Mortierellales</taxon>
        <taxon>Mortierellaceae</taxon>
        <taxon>Podila</taxon>
    </lineage>
</organism>
<keyword evidence="1" id="KW-1133">Transmembrane helix</keyword>
<feature type="transmembrane region" description="Helical" evidence="1">
    <location>
        <begin position="102"/>
        <end position="124"/>
    </location>
</feature>
<dbReference type="Proteomes" id="UP000696485">
    <property type="component" value="Unassembled WGS sequence"/>
</dbReference>
<reference evidence="2" key="1">
    <citation type="journal article" date="2020" name="Fungal Divers.">
        <title>Resolving the Mortierellaceae phylogeny through synthesis of multi-gene phylogenetics and phylogenomics.</title>
        <authorList>
            <person name="Vandepol N."/>
            <person name="Liber J."/>
            <person name="Desiro A."/>
            <person name="Na H."/>
            <person name="Kennedy M."/>
            <person name="Barry K."/>
            <person name="Grigoriev I.V."/>
            <person name="Miller A.N."/>
            <person name="O'Donnell K."/>
            <person name="Stajich J.E."/>
            <person name="Bonito G."/>
        </authorList>
    </citation>
    <scope>NUCLEOTIDE SEQUENCE</scope>
    <source>
        <strain evidence="2">NVP1</strain>
    </source>
</reference>
<evidence type="ECO:0000313" key="2">
    <source>
        <dbReference type="EMBL" id="KAF9322897.1"/>
    </source>
</evidence>
<comment type="caution">
    <text evidence="2">The sequence shown here is derived from an EMBL/GenBank/DDBJ whole genome shotgun (WGS) entry which is preliminary data.</text>
</comment>
<protein>
    <submittedName>
        <fullName evidence="2">Uncharacterized protein</fullName>
    </submittedName>
</protein>
<gene>
    <name evidence="2" type="ORF">BG006_001973</name>
</gene>